<keyword evidence="6" id="KW-1185">Reference proteome</keyword>
<evidence type="ECO:0000256" key="2">
    <source>
        <dbReference type="ARBA" id="ARBA00022729"/>
    </source>
</evidence>
<protein>
    <submittedName>
        <fullName evidence="5">Polysaccharide deacetylase family protein</fullName>
    </submittedName>
</protein>
<proteinExistence type="predicted"/>
<dbReference type="InterPro" id="IPR002509">
    <property type="entry name" value="NODB_dom"/>
</dbReference>
<dbReference type="AlphaFoldDB" id="A0A516PUF0"/>
<evidence type="ECO:0000259" key="4">
    <source>
        <dbReference type="PROSITE" id="PS51677"/>
    </source>
</evidence>
<sequence length="352" mass="37990">MGCRAIFPFLGGDRLRLPGSTPRLSRAVCLGGTSSTRGQRLGDGNDLARAAVGQPDPPHRADAYPMGCPSLPGRGRRSTSAPGPPGGEQAHSEVPALTQILGPSAARRSTGAEGPVVHRIQGRRRMITIGTHRVSTLCFHGVGTPGRVLEPGEERFWISESRFTEMLDLLAGHRQVEITFDDSNESDHRLALPQLQQRGLAATFFVIAGRVDTAGSLSSAQLVELAAAGMSIGSHGMDHVSWRSLTTAADRHREFTEAAVRIEGVTGAKVRRVACPNGQYDRRVLAGLRAHGYERVYTVDGGASWSSAWVRDRYTITCHDTTESLAEYLTAPDGALRTRAARTARGVIKRWR</sequence>
<organism evidence="5 6">
    <name type="scientific">Microlunatus elymi</name>
    <dbReference type="NCBI Taxonomy" id="2596828"/>
    <lineage>
        <taxon>Bacteria</taxon>
        <taxon>Bacillati</taxon>
        <taxon>Actinomycetota</taxon>
        <taxon>Actinomycetes</taxon>
        <taxon>Propionibacteriales</taxon>
        <taxon>Propionibacteriaceae</taxon>
        <taxon>Microlunatus</taxon>
    </lineage>
</organism>
<dbReference type="PROSITE" id="PS51677">
    <property type="entry name" value="NODB"/>
    <property type="match status" value="1"/>
</dbReference>
<dbReference type="CDD" id="cd10918">
    <property type="entry name" value="CE4_NodB_like_5s_6s"/>
    <property type="match status" value="1"/>
</dbReference>
<feature type="domain" description="NodB homology" evidence="4">
    <location>
        <begin position="174"/>
        <end position="352"/>
    </location>
</feature>
<name>A0A516PUF0_9ACTN</name>
<comment type="subcellular location">
    <subcellularLocation>
        <location evidence="1">Secreted</location>
    </subcellularLocation>
</comment>
<dbReference type="PANTHER" id="PTHR34216:SF3">
    <property type="entry name" value="POLY-BETA-1,6-N-ACETYL-D-GLUCOSAMINE N-DEACETYLASE"/>
    <property type="match status" value="1"/>
</dbReference>
<feature type="region of interest" description="Disordered" evidence="3">
    <location>
        <begin position="54"/>
        <end position="92"/>
    </location>
</feature>
<evidence type="ECO:0000313" key="5">
    <source>
        <dbReference type="EMBL" id="QDP94591.1"/>
    </source>
</evidence>
<evidence type="ECO:0000313" key="6">
    <source>
        <dbReference type="Proteomes" id="UP000319263"/>
    </source>
</evidence>
<accession>A0A516PUF0</accession>
<keyword evidence="2" id="KW-0732">Signal</keyword>
<dbReference type="GO" id="GO:0005975">
    <property type="term" value="P:carbohydrate metabolic process"/>
    <property type="evidence" value="ECO:0007669"/>
    <property type="project" value="InterPro"/>
</dbReference>
<dbReference type="EMBL" id="CP041692">
    <property type="protein sequence ID" value="QDP94591.1"/>
    <property type="molecule type" value="Genomic_DNA"/>
</dbReference>
<dbReference type="OrthoDB" id="3173508at2"/>
<dbReference type="Proteomes" id="UP000319263">
    <property type="component" value="Chromosome"/>
</dbReference>
<dbReference type="Pfam" id="PF01522">
    <property type="entry name" value="Polysacc_deac_1"/>
    <property type="match status" value="1"/>
</dbReference>
<dbReference type="GO" id="GO:0016810">
    <property type="term" value="F:hydrolase activity, acting on carbon-nitrogen (but not peptide) bonds"/>
    <property type="evidence" value="ECO:0007669"/>
    <property type="project" value="InterPro"/>
</dbReference>
<dbReference type="PANTHER" id="PTHR34216">
    <property type="match status" value="1"/>
</dbReference>
<evidence type="ECO:0000256" key="3">
    <source>
        <dbReference type="SAM" id="MobiDB-lite"/>
    </source>
</evidence>
<evidence type="ECO:0000256" key="1">
    <source>
        <dbReference type="ARBA" id="ARBA00004613"/>
    </source>
</evidence>
<gene>
    <name evidence="5" type="ORF">FOE78_00485</name>
</gene>
<dbReference type="InterPro" id="IPR051398">
    <property type="entry name" value="Polysacch_Deacetylase"/>
</dbReference>
<dbReference type="GO" id="GO:0005576">
    <property type="term" value="C:extracellular region"/>
    <property type="evidence" value="ECO:0007669"/>
    <property type="project" value="UniProtKB-SubCell"/>
</dbReference>
<dbReference type="InterPro" id="IPR011330">
    <property type="entry name" value="Glyco_hydro/deAcase_b/a-brl"/>
</dbReference>
<dbReference type="SUPFAM" id="SSF88713">
    <property type="entry name" value="Glycoside hydrolase/deacetylase"/>
    <property type="match status" value="1"/>
</dbReference>
<reference evidence="5 6" key="1">
    <citation type="submission" date="2019-07" db="EMBL/GenBank/DDBJ databases">
        <title>Microlunatus dokdonensis sp. nov. isolated from the rhizospheric soil of the wild plant Elymus tsukushiensis.</title>
        <authorList>
            <person name="Ghim S.-Y."/>
            <person name="Hwang Y.-J."/>
            <person name="Son J.-S."/>
            <person name="Shin J.-H."/>
        </authorList>
    </citation>
    <scope>NUCLEOTIDE SEQUENCE [LARGE SCALE GENOMIC DNA]</scope>
    <source>
        <strain evidence="5 6">KUDC0627</strain>
    </source>
</reference>
<dbReference type="Gene3D" id="3.20.20.370">
    <property type="entry name" value="Glycoside hydrolase/deacetylase"/>
    <property type="match status" value="1"/>
</dbReference>
<dbReference type="KEGG" id="mik:FOE78_00485"/>